<evidence type="ECO:0000256" key="4">
    <source>
        <dbReference type="ARBA" id="ARBA00023128"/>
    </source>
</evidence>
<dbReference type="InterPro" id="IPR007379">
    <property type="entry name" value="Tim44-like_dom"/>
</dbReference>
<sequence>MLRTLTAGSRLLRSSQLHQLANGLDFRSALVSCQAAGGCQQQYSSCSSSLCQWPQQYCRSTQPSLQQWAQPAAAHPVITRLANFSTTSSPAQQQQTPQQKQSQQEHQQRQAQSRLIQFEYKTPTLTMPLPDHPTMPLPLLQAGVLPSPIKTARHIWSMGRHWLTKYLALAKAHQNIPGFGDNGISDRLGGSLAQEVATMYVRINEAQATGNLDRIRDLVSRDLFLKLRAQAEQRRIGGWNKIVWQLENEEELHDPKAKNVKLVEARMLKLSKDSPFDWLQLTYCIRSKQRFAAYKTQQHGKKLELVAGNPDEVIDVEDYWMVERKTRAPVEKQRVPVEGSRWRLVKRQTRPKPL</sequence>
<evidence type="ECO:0000256" key="6">
    <source>
        <dbReference type="ARBA" id="ARBA00038073"/>
    </source>
</evidence>
<feature type="domain" description="Tim44-like" evidence="10">
    <location>
        <begin position="193"/>
        <end position="346"/>
    </location>
</feature>
<evidence type="ECO:0000256" key="2">
    <source>
        <dbReference type="ARBA" id="ARBA00022946"/>
    </source>
</evidence>
<keyword evidence="5" id="KW-0687">Ribonucleoprotein</keyword>
<dbReference type="EMBL" id="CP126208">
    <property type="protein sequence ID" value="WIA09058.1"/>
    <property type="molecule type" value="Genomic_DNA"/>
</dbReference>
<comment type="subcellular location">
    <subcellularLocation>
        <location evidence="1">Mitochondrion</location>
    </subcellularLocation>
</comment>
<keyword evidence="12" id="KW-1185">Reference proteome</keyword>
<evidence type="ECO:0000256" key="5">
    <source>
        <dbReference type="ARBA" id="ARBA00023274"/>
    </source>
</evidence>
<dbReference type="InterPro" id="IPR032710">
    <property type="entry name" value="NTF2-like_dom_sf"/>
</dbReference>
<protein>
    <recommendedName>
        <fullName evidence="7">Large ribosomal subunit protein mL45</fullName>
    </recommendedName>
    <alternativeName>
        <fullName evidence="8">39S ribosomal protein L45, mitochondrial</fullName>
    </alternativeName>
</protein>
<proteinExistence type="inferred from homology"/>
<gene>
    <name evidence="11" type="ORF">OEZ85_008472</name>
</gene>
<dbReference type="SUPFAM" id="SSF54427">
    <property type="entry name" value="NTF2-like"/>
    <property type="match status" value="1"/>
</dbReference>
<evidence type="ECO:0000256" key="9">
    <source>
        <dbReference type="SAM" id="MobiDB-lite"/>
    </source>
</evidence>
<keyword evidence="3" id="KW-0689">Ribosomal protein</keyword>
<dbReference type="PANTHER" id="PTHR28554">
    <property type="entry name" value="39S RIBOSOMAL PROTEIN L45, MITOCHONDRIAL"/>
    <property type="match status" value="1"/>
</dbReference>
<comment type="similarity">
    <text evidence="6">Belongs to the mitochondrion-specific ribosomal protein mL45 family.</text>
</comment>
<evidence type="ECO:0000259" key="10">
    <source>
        <dbReference type="Pfam" id="PF04280"/>
    </source>
</evidence>
<evidence type="ECO:0000256" key="7">
    <source>
        <dbReference type="ARBA" id="ARBA00039448"/>
    </source>
</evidence>
<accession>A0ABY8TIY2</accession>
<keyword evidence="2" id="KW-0809">Transit peptide</keyword>
<dbReference type="Gene3D" id="3.10.450.240">
    <property type="match status" value="1"/>
</dbReference>
<dbReference type="PANTHER" id="PTHR28554:SF1">
    <property type="entry name" value="LARGE RIBOSOMAL SUBUNIT PROTEIN ML45"/>
    <property type="match status" value="1"/>
</dbReference>
<evidence type="ECO:0000313" key="11">
    <source>
        <dbReference type="EMBL" id="WIA09058.1"/>
    </source>
</evidence>
<dbReference type="Proteomes" id="UP001244341">
    <property type="component" value="Chromosome 1b"/>
</dbReference>
<dbReference type="Pfam" id="PF04280">
    <property type="entry name" value="Tim44"/>
    <property type="match status" value="1"/>
</dbReference>
<evidence type="ECO:0000256" key="8">
    <source>
        <dbReference type="ARBA" id="ARBA00043031"/>
    </source>
</evidence>
<feature type="compositionally biased region" description="Low complexity" evidence="9">
    <location>
        <begin position="92"/>
        <end position="112"/>
    </location>
</feature>
<evidence type="ECO:0000256" key="3">
    <source>
        <dbReference type="ARBA" id="ARBA00022980"/>
    </source>
</evidence>
<dbReference type="InterPro" id="IPR051975">
    <property type="entry name" value="mtLSU_mL45"/>
</dbReference>
<evidence type="ECO:0000256" key="1">
    <source>
        <dbReference type="ARBA" id="ARBA00004173"/>
    </source>
</evidence>
<evidence type="ECO:0000313" key="12">
    <source>
        <dbReference type="Proteomes" id="UP001244341"/>
    </source>
</evidence>
<keyword evidence="4" id="KW-0496">Mitochondrion</keyword>
<name>A0ABY8TIY2_TETOB</name>
<feature type="region of interest" description="Disordered" evidence="9">
    <location>
        <begin position="85"/>
        <end position="112"/>
    </location>
</feature>
<reference evidence="11 12" key="1">
    <citation type="submission" date="2023-05" db="EMBL/GenBank/DDBJ databases">
        <title>A 100% complete, gapless, phased diploid assembly of the Scenedesmus obliquus UTEX 3031 genome.</title>
        <authorList>
            <person name="Biondi T.C."/>
            <person name="Hanschen E.R."/>
            <person name="Kwon T."/>
            <person name="Eng W."/>
            <person name="Kruse C.P.S."/>
            <person name="Koehler S.I."/>
            <person name="Kunde Y."/>
            <person name="Gleasner C.D."/>
            <person name="You Mak K.T."/>
            <person name="Polle J."/>
            <person name="Hovde B.T."/>
            <person name="Starkenburg S.R."/>
        </authorList>
    </citation>
    <scope>NUCLEOTIDE SEQUENCE [LARGE SCALE GENOMIC DNA]</scope>
    <source>
        <strain evidence="11 12">DOE0152z</strain>
    </source>
</reference>
<organism evidence="11 12">
    <name type="scientific">Tetradesmus obliquus</name>
    <name type="common">Green alga</name>
    <name type="synonym">Acutodesmus obliquus</name>
    <dbReference type="NCBI Taxonomy" id="3088"/>
    <lineage>
        <taxon>Eukaryota</taxon>
        <taxon>Viridiplantae</taxon>
        <taxon>Chlorophyta</taxon>
        <taxon>core chlorophytes</taxon>
        <taxon>Chlorophyceae</taxon>
        <taxon>CS clade</taxon>
        <taxon>Sphaeropleales</taxon>
        <taxon>Scenedesmaceae</taxon>
        <taxon>Tetradesmus</taxon>
    </lineage>
</organism>